<dbReference type="Proteomes" id="UP001497535">
    <property type="component" value="Unassembled WGS sequence"/>
</dbReference>
<comment type="caution">
    <text evidence="1">The sequence shown here is derived from an EMBL/GenBank/DDBJ whole genome shotgun (WGS) entry which is preliminary data.</text>
</comment>
<evidence type="ECO:0000313" key="2">
    <source>
        <dbReference type="Proteomes" id="UP001497535"/>
    </source>
</evidence>
<gene>
    <name evidence="1" type="ORF">MENTE1834_LOCUS39228</name>
</gene>
<organism evidence="1 2">
    <name type="scientific">Meloidogyne enterolobii</name>
    <name type="common">Root-knot nematode worm</name>
    <name type="synonym">Meloidogyne mayaguensis</name>
    <dbReference type="NCBI Taxonomy" id="390850"/>
    <lineage>
        <taxon>Eukaryota</taxon>
        <taxon>Metazoa</taxon>
        <taxon>Ecdysozoa</taxon>
        <taxon>Nematoda</taxon>
        <taxon>Chromadorea</taxon>
        <taxon>Rhabditida</taxon>
        <taxon>Tylenchina</taxon>
        <taxon>Tylenchomorpha</taxon>
        <taxon>Tylenchoidea</taxon>
        <taxon>Meloidogynidae</taxon>
        <taxon>Meloidogyninae</taxon>
        <taxon>Meloidogyne</taxon>
    </lineage>
</organism>
<reference evidence="1" key="1">
    <citation type="submission" date="2023-11" db="EMBL/GenBank/DDBJ databases">
        <authorList>
            <person name="Poullet M."/>
        </authorList>
    </citation>
    <scope>NUCLEOTIDE SEQUENCE</scope>
    <source>
        <strain evidence="1">E1834</strain>
    </source>
</reference>
<keyword evidence="2" id="KW-1185">Reference proteome</keyword>
<protein>
    <submittedName>
        <fullName evidence="1">Uncharacterized protein</fullName>
    </submittedName>
</protein>
<sequence length="215" mass="24557">MLGFPKILENGKNITREIFENLKENLEFGVVGKGKELAEDIHNKGSEIISGAKEFIEDKWSFMQRLYWILMAFLILSALLVITYLSWKFRALFSIIWKGILIGRSFIRIFFGGKGSKQQRREIKVNAIELEEKSPTPSAPTLNQLEEKAYILDYIPSICAVLNRKRCYIEVILEGIRQKALIDCGADISYCGRSVAIKCGMKTKSGDGRQWLQLK</sequence>
<name>A0ACB1AIL1_MELEN</name>
<evidence type="ECO:0000313" key="1">
    <source>
        <dbReference type="EMBL" id="CAK5091392.1"/>
    </source>
</evidence>
<proteinExistence type="predicted"/>
<accession>A0ACB1AIL1</accession>
<dbReference type="EMBL" id="CAVMJV010000088">
    <property type="protein sequence ID" value="CAK5091392.1"/>
    <property type="molecule type" value="Genomic_DNA"/>
</dbReference>